<dbReference type="Proteomes" id="UP000708208">
    <property type="component" value="Unassembled WGS sequence"/>
</dbReference>
<keyword evidence="2" id="KW-1185">Reference proteome</keyword>
<name>A0A8J2JSB7_9HEXA</name>
<feature type="non-terminal residue" evidence="1">
    <location>
        <position position="1"/>
    </location>
</feature>
<comment type="caution">
    <text evidence="1">The sequence shown here is derived from an EMBL/GenBank/DDBJ whole genome shotgun (WGS) entry which is preliminary data.</text>
</comment>
<dbReference type="EMBL" id="CAJVCH010119987">
    <property type="protein sequence ID" value="CAG7725291.1"/>
    <property type="molecule type" value="Genomic_DNA"/>
</dbReference>
<accession>A0A8J2JSB7</accession>
<gene>
    <name evidence="1" type="ORF">AFUS01_LOCUS14257</name>
</gene>
<proteinExistence type="predicted"/>
<organism evidence="1 2">
    <name type="scientific">Allacma fusca</name>
    <dbReference type="NCBI Taxonomy" id="39272"/>
    <lineage>
        <taxon>Eukaryota</taxon>
        <taxon>Metazoa</taxon>
        <taxon>Ecdysozoa</taxon>
        <taxon>Arthropoda</taxon>
        <taxon>Hexapoda</taxon>
        <taxon>Collembola</taxon>
        <taxon>Symphypleona</taxon>
        <taxon>Sminthuridae</taxon>
        <taxon>Allacma</taxon>
    </lineage>
</organism>
<evidence type="ECO:0000313" key="2">
    <source>
        <dbReference type="Proteomes" id="UP000708208"/>
    </source>
</evidence>
<evidence type="ECO:0000313" key="1">
    <source>
        <dbReference type="EMBL" id="CAG7725291.1"/>
    </source>
</evidence>
<reference evidence="1" key="1">
    <citation type="submission" date="2021-06" db="EMBL/GenBank/DDBJ databases">
        <authorList>
            <person name="Hodson N. C."/>
            <person name="Mongue J. A."/>
            <person name="Jaron S. K."/>
        </authorList>
    </citation>
    <scope>NUCLEOTIDE SEQUENCE</scope>
</reference>
<protein>
    <submittedName>
        <fullName evidence="1">Uncharacterized protein</fullName>
    </submittedName>
</protein>
<sequence length="24" mass="2888">QLRYSKSASTYLWLPYMTNPPENK</sequence>
<dbReference type="AlphaFoldDB" id="A0A8J2JSB7"/>